<evidence type="ECO:0000313" key="1">
    <source>
        <dbReference type="EMBL" id="CDW25644.1"/>
    </source>
</evidence>
<accession>A0A0K2TI86</accession>
<name>A0A0K2TI86_LEPSM</name>
<dbReference type="EMBL" id="HACA01008283">
    <property type="protein sequence ID" value="CDW25644.1"/>
    <property type="molecule type" value="Transcribed_RNA"/>
</dbReference>
<protein>
    <submittedName>
        <fullName evidence="1">Uncharacterized protein</fullName>
    </submittedName>
</protein>
<organism evidence="1">
    <name type="scientific">Lepeophtheirus salmonis</name>
    <name type="common">Salmon louse</name>
    <name type="synonym">Caligus salmonis</name>
    <dbReference type="NCBI Taxonomy" id="72036"/>
    <lineage>
        <taxon>Eukaryota</taxon>
        <taxon>Metazoa</taxon>
        <taxon>Ecdysozoa</taxon>
        <taxon>Arthropoda</taxon>
        <taxon>Crustacea</taxon>
        <taxon>Multicrustacea</taxon>
        <taxon>Hexanauplia</taxon>
        <taxon>Copepoda</taxon>
        <taxon>Siphonostomatoida</taxon>
        <taxon>Caligidae</taxon>
        <taxon>Lepeophtheirus</taxon>
    </lineage>
</organism>
<proteinExistence type="predicted"/>
<sequence>MTYILKQATSKIRTLLIINYHLLVKAFINYI</sequence>
<dbReference type="AlphaFoldDB" id="A0A0K2TI86"/>
<reference evidence="1" key="1">
    <citation type="submission" date="2014-05" db="EMBL/GenBank/DDBJ databases">
        <authorList>
            <person name="Chronopoulou M."/>
        </authorList>
    </citation>
    <scope>NUCLEOTIDE SEQUENCE</scope>
    <source>
        <tissue evidence="1">Whole organism</tissue>
    </source>
</reference>